<feature type="domain" description="Retroviral polymerase SH3-like" evidence="3">
    <location>
        <begin position="341"/>
        <end position="377"/>
    </location>
</feature>
<feature type="domain" description="Retrotransposon Copia-like N-terminal" evidence="2">
    <location>
        <begin position="26"/>
        <end position="71"/>
    </location>
</feature>
<feature type="region of interest" description="Disordered" evidence="1">
    <location>
        <begin position="418"/>
        <end position="481"/>
    </location>
</feature>
<evidence type="ECO:0000259" key="2">
    <source>
        <dbReference type="Pfam" id="PF14244"/>
    </source>
</evidence>
<evidence type="ECO:0000313" key="4">
    <source>
        <dbReference type="EMBL" id="PKI63537.1"/>
    </source>
</evidence>
<evidence type="ECO:0000313" key="5">
    <source>
        <dbReference type="Proteomes" id="UP000233551"/>
    </source>
</evidence>
<dbReference type="Pfam" id="PF14244">
    <property type="entry name" value="Retrotran_gag_3"/>
    <property type="match status" value="1"/>
</dbReference>
<dbReference type="InterPro" id="IPR057670">
    <property type="entry name" value="SH3_retrovirus"/>
</dbReference>
<name>A0A2I0K4R4_PUNGR</name>
<dbReference type="Proteomes" id="UP000233551">
    <property type="component" value="Unassembled WGS sequence"/>
</dbReference>
<feature type="compositionally biased region" description="Low complexity" evidence="1">
    <location>
        <begin position="451"/>
        <end position="472"/>
    </location>
</feature>
<feature type="compositionally biased region" description="Low complexity" evidence="1">
    <location>
        <begin position="277"/>
        <end position="289"/>
    </location>
</feature>
<gene>
    <name evidence="4" type="ORF">CRG98_016055</name>
</gene>
<dbReference type="PANTHER" id="PTHR37610">
    <property type="entry name" value="CCHC-TYPE DOMAIN-CONTAINING PROTEIN"/>
    <property type="match status" value="1"/>
</dbReference>
<reference evidence="4 5" key="1">
    <citation type="submission" date="2017-11" db="EMBL/GenBank/DDBJ databases">
        <title>De-novo sequencing of pomegranate (Punica granatum L.) genome.</title>
        <authorList>
            <person name="Akparov Z."/>
            <person name="Amiraslanov A."/>
            <person name="Hajiyeva S."/>
            <person name="Abbasov M."/>
            <person name="Kaur K."/>
            <person name="Hamwieh A."/>
            <person name="Solovyev V."/>
            <person name="Salamov A."/>
            <person name="Braich B."/>
            <person name="Kosarev P."/>
            <person name="Mahmoud A."/>
            <person name="Hajiyev E."/>
            <person name="Babayeva S."/>
            <person name="Izzatullayeva V."/>
            <person name="Mammadov A."/>
            <person name="Mammadov A."/>
            <person name="Sharifova S."/>
            <person name="Ojaghi J."/>
            <person name="Eynullazada K."/>
            <person name="Bayramov B."/>
            <person name="Abdulazimova A."/>
            <person name="Shahmuradov I."/>
        </authorList>
    </citation>
    <scope>NUCLEOTIDE SEQUENCE [LARGE SCALE GENOMIC DNA]</scope>
    <source>
        <strain evidence="5">cv. AG2017</strain>
        <tissue evidence="4">Leaf</tissue>
    </source>
</reference>
<feature type="non-terminal residue" evidence="4">
    <location>
        <position position="526"/>
    </location>
</feature>
<accession>A0A2I0K4R4</accession>
<evidence type="ECO:0000259" key="3">
    <source>
        <dbReference type="Pfam" id="PF25597"/>
    </source>
</evidence>
<keyword evidence="5" id="KW-1185">Reference proteome</keyword>
<organism evidence="4 5">
    <name type="scientific">Punica granatum</name>
    <name type="common">Pomegranate</name>
    <dbReference type="NCBI Taxonomy" id="22663"/>
    <lineage>
        <taxon>Eukaryota</taxon>
        <taxon>Viridiplantae</taxon>
        <taxon>Streptophyta</taxon>
        <taxon>Embryophyta</taxon>
        <taxon>Tracheophyta</taxon>
        <taxon>Spermatophyta</taxon>
        <taxon>Magnoliopsida</taxon>
        <taxon>eudicotyledons</taxon>
        <taxon>Gunneridae</taxon>
        <taxon>Pentapetalae</taxon>
        <taxon>rosids</taxon>
        <taxon>malvids</taxon>
        <taxon>Myrtales</taxon>
        <taxon>Lythraceae</taxon>
        <taxon>Punica</taxon>
    </lineage>
</organism>
<dbReference type="InterPro" id="IPR029472">
    <property type="entry name" value="Copia-like_N"/>
</dbReference>
<protein>
    <recommendedName>
        <fullName evidence="6">Retrotransposon Copia-like N-terminal domain-containing protein</fullName>
    </recommendedName>
</protein>
<dbReference type="PANTHER" id="PTHR37610:SF97">
    <property type="entry name" value="RETROTRANSPOSON GAG DOMAIN-CONTAINING PROTEIN"/>
    <property type="match status" value="1"/>
</dbReference>
<dbReference type="Pfam" id="PF25597">
    <property type="entry name" value="SH3_retrovirus"/>
    <property type="match status" value="1"/>
</dbReference>
<proteinExistence type="predicted"/>
<evidence type="ECO:0008006" key="6">
    <source>
        <dbReference type="Google" id="ProtNLM"/>
    </source>
</evidence>
<sequence>MMRKEDKAEDSGKGMQTSATFKIGTSDSTGLQITSCLLNGDNYLMWSRAMRIALTAKGKLGFVEGKVLKPPTGDTNLESWEMCNSLILAWIFNGIEKELQPSAAYATDAKILWDDLKERYSQGNEMRIYQLKSDISLYRQGGKTIQRYYSGIKTLWDELENYLESPGCSCDAATRYIAQREKEKIYQFLMGLDEQFRGVRSDILRTEPLPSMSRVYQMISEEEKQHTIARSREAARTPEGGAEIGAFVARSGSENRQGQRWTAEAQEVSTRDRENSGTEGTSGTVGTLSQDRVSKKTVGLGEIRRGVYYLRWVTSSALACQALGVSSGDIWHKRLGHPSNGYPHGKKGWRLFDLEKEDFFVSRDIRFCEDEFPFEKINRSMMIAGNPLFINQIEDEGDIEGEGELNVIRDAGQRIGLNQTGQSWEEQARARDITSSPGQMQIHQPERPFNQARQTEIQQAQQTEPQQNATTEQVDRDRGVVVSRRSGREILAPRHLRDFFDHENKEFVTHVATHYPPSSLNPPELS</sequence>
<dbReference type="EMBL" id="PGOL01000887">
    <property type="protein sequence ID" value="PKI63537.1"/>
    <property type="molecule type" value="Genomic_DNA"/>
</dbReference>
<feature type="region of interest" description="Disordered" evidence="1">
    <location>
        <begin position="249"/>
        <end position="291"/>
    </location>
</feature>
<comment type="caution">
    <text evidence="4">The sequence shown here is derived from an EMBL/GenBank/DDBJ whole genome shotgun (WGS) entry which is preliminary data.</text>
</comment>
<dbReference type="STRING" id="22663.A0A2I0K4R4"/>
<evidence type="ECO:0000256" key="1">
    <source>
        <dbReference type="SAM" id="MobiDB-lite"/>
    </source>
</evidence>
<feature type="compositionally biased region" description="Polar residues" evidence="1">
    <location>
        <begin position="433"/>
        <end position="442"/>
    </location>
</feature>
<dbReference type="AlphaFoldDB" id="A0A2I0K4R4"/>